<dbReference type="InterPro" id="IPR036728">
    <property type="entry name" value="PBP_GOBP_sf"/>
</dbReference>
<evidence type="ECO:0000256" key="1">
    <source>
        <dbReference type="SAM" id="SignalP"/>
    </source>
</evidence>
<proteinExistence type="predicted"/>
<reference evidence="2" key="1">
    <citation type="journal article" date="2023" name="IScience">
        <title>Live-bearing cockroach genome reveals convergent evolutionary mechanisms linked to viviparity in insects and beyond.</title>
        <authorList>
            <person name="Fouks B."/>
            <person name="Harrison M.C."/>
            <person name="Mikhailova A.A."/>
            <person name="Marchal E."/>
            <person name="English S."/>
            <person name="Carruthers M."/>
            <person name="Jennings E.C."/>
            <person name="Chiamaka E.L."/>
            <person name="Frigard R.A."/>
            <person name="Pippel M."/>
            <person name="Attardo G.M."/>
            <person name="Benoit J.B."/>
            <person name="Bornberg-Bauer E."/>
            <person name="Tobe S.S."/>
        </authorList>
    </citation>
    <scope>NUCLEOTIDE SEQUENCE</scope>
    <source>
        <strain evidence="2">Stay&amp;Tobe</strain>
    </source>
</reference>
<dbReference type="SUPFAM" id="SSF47565">
    <property type="entry name" value="Insect pheromone/odorant-binding proteins"/>
    <property type="match status" value="1"/>
</dbReference>
<dbReference type="GO" id="GO:0005549">
    <property type="term" value="F:odorant binding"/>
    <property type="evidence" value="ECO:0007669"/>
    <property type="project" value="InterPro"/>
</dbReference>
<dbReference type="AlphaFoldDB" id="A0AAD8EGI5"/>
<dbReference type="Pfam" id="PF01395">
    <property type="entry name" value="PBP_GOBP"/>
    <property type="match status" value="1"/>
</dbReference>
<dbReference type="EMBL" id="JASPKZ010004935">
    <property type="protein sequence ID" value="KAJ9589513.1"/>
    <property type="molecule type" value="Genomic_DNA"/>
</dbReference>
<evidence type="ECO:0000313" key="3">
    <source>
        <dbReference type="Proteomes" id="UP001233999"/>
    </source>
</evidence>
<dbReference type="InterPro" id="IPR006170">
    <property type="entry name" value="PBP/GOBP"/>
</dbReference>
<evidence type="ECO:0000313" key="2">
    <source>
        <dbReference type="EMBL" id="KAJ9589513.1"/>
    </source>
</evidence>
<organism evidence="2 3">
    <name type="scientific">Diploptera punctata</name>
    <name type="common">Pacific beetle cockroach</name>
    <dbReference type="NCBI Taxonomy" id="6984"/>
    <lineage>
        <taxon>Eukaryota</taxon>
        <taxon>Metazoa</taxon>
        <taxon>Ecdysozoa</taxon>
        <taxon>Arthropoda</taxon>
        <taxon>Hexapoda</taxon>
        <taxon>Insecta</taxon>
        <taxon>Pterygota</taxon>
        <taxon>Neoptera</taxon>
        <taxon>Polyneoptera</taxon>
        <taxon>Dictyoptera</taxon>
        <taxon>Blattodea</taxon>
        <taxon>Blaberoidea</taxon>
        <taxon>Blaberidae</taxon>
        <taxon>Diplopterinae</taxon>
        <taxon>Diploptera</taxon>
    </lineage>
</organism>
<keyword evidence="1" id="KW-0732">Signal</keyword>
<accession>A0AAD8EGI5</accession>
<feature type="signal peptide" evidence="1">
    <location>
        <begin position="1"/>
        <end position="20"/>
    </location>
</feature>
<reference evidence="2" key="2">
    <citation type="submission" date="2023-05" db="EMBL/GenBank/DDBJ databases">
        <authorList>
            <person name="Fouks B."/>
        </authorList>
    </citation>
    <scope>NUCLEOTIDE SEQUENCE</scope>
    <source>
        <strain evidence="2">Stay&amp;Tobe</strain>
        <tissue evidence="2">Testes</tissue>
    </source>
</reference>
<gene>
    <name evidence="2" type="ORF">L9F63_017262</name>
</gene>
<feature type="chain" id="PRO_5042149565" description="Odorant-binding protein" evidence="1">
    <location>
        <begin position="21"/>
        <end position="208"/>
    </location>
</feature>
<keyword evidence="3" id="KW-1185">Reference proteome</keyword>
<sequence length="208" mass="23681">MFALTLALVFLNAALQTGLCDTIPVRGRVANRVRRAVDEDKFWDVSTECCEMAAPKDDTLAKFEDISDKCIQQLKRKYGFKYYTDDDSGSTSKEVKIIDESFTSGNNESTCFYDCILQNFQAIGEDGEIIPEKALVYVRWVTPLRDENLWNAIYKCDSSSRKTKGNFVCNIAAIDYMDCIVRVSDENCPEENRIKSENCSKSEEDFVE</sequence>
<comment type="caution">
    <text evidence="2">The sequence shown here is derived from an EMBL/GenBank/DDBJ whole genome shotgun (WGS) entry which is preliminary data.</text>
</comment>
<dbReference type="Proteomes" id="UP001233999">
    <property type="component" value="Unassembled WGS sequence"/>
</dbReference>
<dbReference type="Gene3D" id="1.10.238.20">
    <property type="entry name" value="Pheromone/general odorant binding protein domain"/>
    <property type="match status" value="1"/>
</dbReference>
<evidence type="ECO:0008006" key="4">
    <source>
        <dbReference type="Google" id="ProtNLM"/>
    </source>
</evidence>
<name>A0AAD8EGI5_DIPPU</name>
<protein>
    <recommendedName>
        <fullName evidence="4">Odorant-binding protein</fullName>
    </recommendedName>
</protein>